<dbReference type="OrthoDB" id="2599194at2"/>
<organism evidence="1 2">
    <name type="scientific">Mucilaginibacter pedocola</name>
    <dbReference type="NCBI Taxonomy" id="1792845"/>
    <lineage>
        <taxon>Bacteria</taxon>
        <taxon>Pseudomonadati</taxon>
        <taxon>Bacteroidota</taxon>
        <taxon>Sphingobacteriia</taxon>
        <taxon>Sphingobacteriales</taxon>
        <taxon>Sphingobacteriaceae</taxon>
        <taxon>Mucilaginibacter</taxon>
    </lineage>
</organism>
<dbReference type="AlphaFoldDB" id="A0A1S9PDH8"/>
<evidence type="ECO:0000313" key="2">
    <source>
        <dbReference type="Proteomes" id="UP000189739"/>
    </source>
</evidence>
<protein>
    <recommendedName>
        <fullName evidence="3">DUF1569 domain-containing protein</fullName>
    </recommendedName>
</protein>
<name>A0A1S9PDH8_9SPHI</name>
<gene>
    <name evidence="1" type="ORF">BC343_29770</name>
</gene>
<sequence length="148" mass="17011">MQTTLDKATRDSLIARIKTLNEGSRAEWGKMNVYQMARHCRQWEELTNGTLPAKRIFIGRIIGPMILKAVMKDDAPIRRNSPSAPETIITDESGDLAAEKTRWIELMEYNAANPIDGFIHPFFGKMTNEQICRLAYKHIDHHLRQFNA</sequence>
<dbReference type="InterPro" id="IPR034660">
    <property type="entry name" value="DinB/YfiT-like"/>
</dbReference>
<evidence type="ECO:0000313" key="1">
    <source>
        <dbReference type="EMBL" id="OOQ59023.1"/>
    </source>
</evidence>
<dbReference type="Gene3D" id="1.20.120.450">
    <property type="entry name" value="dinb family like domain"/>
    <property type="match status" value="1"/>
</dbReference>
<dbReference type="Pfam" id="PF07606">
    <property type="entry name" value="DUF1569"/>
    <property type="match status" value="1"/>
</dbReference>
<reference evidence="1 2" key="1">
    <citation type="submission" date="2016-07" db="EMBL/GenBank/DDBJ databases">
        <title>Genomic analysis of zinc-resistant bacterium Mucilaginibacter pedocola TBZ30.</title>
        <authorList>
            <person name="Huang J."/>
            <person name="Tang J."/>
        </authorList>
    </citation>
    <scope>NUCLEOTIDE SEQUENCE [LARGE SCALE GENOMIC DNA]</scope>
    <source>
        <strain evidence="1 2">TBZ30</strain>
    </source>
</reference>
<evidence type="ECO:0008006" key="3">
    <source>
        <dbReference type="Google" id="ProtNLM"/>
    </source>
</evidence>
<accession>A0A1S9PDH8</accession>
<dbReference type="EMBL" id="MBTF01000018">
    <property type="protein sequence ID" value="OOQ59023.1"/>
    <property type="molecule type" value="Genomic_DNA"/>
</dbReference>
<dbReference type="InterPro" id="IPR011463">
    <property type="entry name" value="DUF1569"/>
</dbReference>
<dbReference type="STRING" id="1792845.BC343_29770"/>
<keyword evidence="2" id="KW-1185">Reference proteome</keyword>
<dbReference type="Proteomes" id="UP000189739">
    <property type="component" value="Unassembled WGS sequence"/>
</dbReference>
<dbReference type="RefSeq" id="WP_078349007.1">
    <property type="nucleotide sequence ID" value="NZ_MBTF01000018.1"/>
</dbReference>
<proteinExistence type="predicted"/>
<comment type="caution">
    <text evidence="1">The sequence shown here is derived from an EMBL/GenBank/DDBJ whole genome shotgun (WGS) entry which is preliminary data.</text>
</comment>